<dbReference type="InterPro" id="IPR042252">
    <property type="entry name" value="MtfA_N"/>
</dbReference>
<dbReference type="EMBL" id="JALJXV010000005">
    <property type="protein sequence ID" value="MCP1675193.1"/>
    <property type="molecule type" value="Genomic_DNA"/>
</dbReference>
<sequence length="270" mass="30737">MGQGNMQGLVARLRSWQRQRVLRRAALPEPLWRRTIEALPLLHGLDDTELQRLRELATLFLHHKEIHSVADLAVDEAMRVTLAAQAALPILNLGIDWYRGWTTIVLYPGDFIARHRYRDELGLEHEEEAAMAGEAWEQGPVVLSWADVADSGRLDGFNVVIHEFAHKLDMLNGEPNGYPPLHRDMRADDWAEAFSKAFADLEARIERGDESLPLDPYAAEEPAEFFSVASEAFFELPGNLRQDYPEVYRQLAAFYRQDPAARLSGRPGWL</sequence>
<dbReference type="Gene3D" id="1.10.472.150">
    <property type="entry name" value="Glucose-regulated metallo-peptidase M90, N-terminal domain"/>
    <property type="match status" value="1"/>
</dbReference>
<evidence type="ECO:0000313" key="1">
    <source>
        <dbReference type="EMBL" id="MCP1675193.1"/>
    </source>
</evidence>
<dbReference type="Pfam" id="PF06167">
    <property type="entry name" value="Peptidase_M90"/>
    <property type="match status" value="1"/>
</dbReference>
<evidence type="ECO:0000313" key="2">
    <source>
        <dbReference type="Proteomes" id="UP001205843"/>
    </source>
</evidence>
<dbReference type="SUPFAM" id="SSF55486">
    <property type="entry name" value="Metalloproteases ('zincins'), catalytic domain"/>
    <property type="match status" value="1"/>
</dbReference>
<organism evidence="1 2">
    <name type="scientific">Natronocella acetinitrilica</name>
    <dbReference type="NCBI Taxonomy" id="414046"/>
    <lineage>
        <taxon>Bacteria</taxon>
        <taxon>Pseudomonadati</taxon>
        <taxon>Pseudomonadota</taxon>
        <taxon>Gammaproteobacteria</taxon>
        <taxon>Chromatiales</taxon>
        <taxon>Ectothiorhodospiraceae</taxon>
        <taxon>Natronocella</taxon>
    </lineage>
</organism>
<gene>
    <name evidence="1" type="ORF">J2T57_002341</name>
</gene>
<proteinExistence type="predicted"/>
<keyword evidence="2" id="KW-1185">Reference proteome</keyword>
<reference evidence="1" key="1">
    <citation type="submission" date="2022-03" db="EMBL/GenBank/DDBJ databases">
        <title>Genomic Encyclopedia of Type Strains, Phase III (KMG-III): the genomes of soil and plant-associated and newly described type strains.</title>
        <authorList>
            <person name="Whitman W."/>
        </authorList>
    </citation>
    <scope>NUCLEOTIDE SEQUENCE</scope>
    <source>
        <strain evidence="1">ANL 6-2</strain>
    </source>
</reference>
<dbReference type="Gene3D" id="3.40.390.10">
    <property type="entry name" value="Collagenase (Catalytic Domain)"/>
    <property type="match status" value="1"/>
</dbReference>
<dbReference type="RefSeq" id="WP_253478262.1">
    <property type="nucleotide sequence ID" value="NZ_JALJXV010000005.1"/>
</dbReference>
<accession>A0AAE3G6A5</accession>
<dbReference type="InterPro" id="IPR024079">
    <property type="entry name" value="MetalloPept_cat_dom_sf"/>
</dbReference>
<dbReference type="GO" id="GO:0008237">
    <property type="term" value="F:metallopeptidase activity"/>
    <property type="evidence" value="ECO:0007669"/>
    <property type="project" value="InterPro"/>
</dbReference>
<comment type="caution">
    <text evidence="1">The sequence shown here is derived from an EMBL/GenBank/DDBJ whole genome shotgun (WGS) entry which is preliminary data.</text>
</comment>
<dbReference type="InterPro" id="IPR010384">
    <property type="entry name" value="MtfA_fam"/>
</dbReference>
<dbReference type="GO" id="GO:0004177">
    <property type="term" value="F:aminopeptidase activity"/>
    <property type="evidence" value="ECO:0007669"/>
    <property type="project" value="TreeGrafter"/>
</dbReference>
<dbReference type="GO" id="GO:0005829">
    <property type="term" value="C:cytosol"/>
    <property type="evidence" value="ECO:0007669"/>
    <property type="project" value="TreeGrafter"/>
</dbReference>
<name>A0AAE3G6A5_9GAMM</name>
<dbReference type="Proteomes" id="UP001205843">
    <property type="component" value="Unassembled WGS sequence"/>
</dbReference>
<dbReference type="CDD" id="cd20169">
    <property type="entry name" value="Peptidase_M90_mtfA"/>
    <property type="match status" value="1"/>
</dbReference>
<dbReference type="PANTHER" id="PTHR30164:SF2">
    <property type="entry name" value="PROTEIN MTFA"/>
    <property type="match status" value="1"/>
</dbReference>
<dbReference type="AlphaFoldDB" id="A0AAE3G6A5"/>
<protein>
    <submittedName>
        <fullName evidence="1">Mlc titration factor MtfA (PtsG expression regulator)</fullName>
    </submittedName>
</protein>
<dbReference type="PANTHER" id="PTHR30164">
    <property type="entry name" value="MTFA PEPTIDASE"/>
    <property type="match status" value="1"/>
</dbReference>